<dbReference type="PANTHER" id="PTHR38340">
    <property type="entry name" value="S-LAYER PROTEIN"/>
    <property type="match status" value="1"/>
</dbReference>
<dbReference type="RefSeq" id="WP_127786905.1">
    <property type="nucleotide sequence ID" value="NZ_SACL01000002.1"/>
</dbReference>
<dbReference type="AlphaFoldDB" id="A0A437MJ32"/>
<feature type="region of interest" description="Disordered" evidence="3">
    <location>
        <begin position="1"/>
        <end position="22"/>
    </location>
</feature>
<evidence type="ECO:0000259" key="5">
    <source>
        <dbReference type="Pfam" id="PF19078"/>
    </source>
</evidence>
<dbReference type="GO" id="GO:0005509">
    <property type="term" value="F:calcium ion binding"/>
    <property type="evidence" value="ECO:0007669"/>
    <property type="project" value="InterPro"/>
</dbReference>
<evidence type="ECO:0000313" key="6">
    <source>
        <dbReference type="EMBL" id="RVT97677.1"/>
    </source>
</evidence>
<protein>
    <recommendedName>
        <fullName evidence="8">Calcium-binding protein</fullName>
    </recommendedName>
</protein>
<evidence type="ECO:0000313" key="7">
    <source>
        <dbReference type="Proteomes" id="UP000282957"/>
    </source>
</evidence>
<dbReference type="PROSITE" id="PS00330">
    <property type="entry name" value="HEMOLYSIN_CALCIUM"/>
    <property type="match status" value="7"/>
</dbReference>
<evidence type="ECO:0000256" key="1">
    <source>
        <dbReference type="ARBA" id="ARBA00004613"/>
    </source>
</evidence>
<feature type="domain" description="Bacterial Ig-like" evidence="5">
    <location>
        <begin position="601"/>
        <end position="678"/>
    </location>
</feature>
<sequence length="1228" mass="123859">MSGTTIPLAGGGMDYTGTSGSDTQYGTEYDDVLRGVDGGDQLYGRLGDDLLEGGIGNDRLDGGDGNDTLLGGGGTDNLFGGNGNDILRGGDGNDYLDGGSGRNDLDGGDGDDYLNLTYQGGIATGGTGNDTLEASVTDDGVSSYAIDAGDGDDSIYIYGYAPSSHLSITGGAGYDVLYIQTDYWYPSLDTAVIHGVEKIVTYQSLVLADSLVGAGQTLQVLANSYGITIDGSAETDGKLLLWGGSYNDRLIGGAGDDTLNGGNGNDTLRGGLGNDTLDGGDGVDTALYAGPSSLYNWYYTGIFDTFRVEGAEGSDLLKNMQYLQFSDRTITLRPAGLPVIVAPDNSAVIGTNDPEQLIGDARDNILSGTGSTDRFESGLGTDLIRDVIADLDGDVIAGYEIGERIQVQGALLAPAQVSYELGAAGSGVIRIETTGDTTPEATITLLGEGTTPLPAGLVLRTEQVGGDTFIWLERGTPGALTNFRVASGSDAGTSSEDGITSADVLTFTGFAAAGAAVTLREGGAAIATGTADAQGQFSIAVPGLAEGQHAITAEWLKDGSTAHTPGVMHVQIDRTGPQGSVSVTSALGTTTAPGAVGTLPVLNAGSTATATFTFSEAVYGLTSSAFTVSGSAQITNVATTDHITYTVTLAGLTGQDGVTGSVGIAPGALTDIAGNAVQVLSTGLSTDPTNDFYVDTVRPGAVIALAPGAIGPNSAVTGTVTFSEAPAAGFDPAQLVLASAGTISFGASPLNGSVLTFTWHTPQDLGSATLSVAGAAYADRVGNAGTDASLPVTVVQVELPGIEIHSPPVWGQVFTGSIGQDVFRIQGGNNTILAGGGSDDIYVTGWGNHIEGGAGNDLIQGTQGNSWIDGGDGNDIIAAGGHNNVIFGGAGDDTIWSGEGNATVDGGSGNNILYVKGWNNLITVGDGDNRIQDADGQVTLTAGNGNNTVALLGWNNHLTLANGNNHVTVAWGGHTTIAAGNGNNTIELSGWSNIVSTGLGNDKVWAGMGMSTISTGAGDDEVWLGASGGSRVELGDGNDVVLTGGAYGDVLIGGRGNDQYVLRDVSATIVENPGEGYDTAWVAVDGYTLAANVEYGRLIETATRLTGSAGSDVLVGNSAGRASNLDGGGGDDTLWGTAEADILKGGMGDDVIYSQGGLDTFVFDAASWGHDQISGWLLGQKLDLRGSGYGFGDLTVVSSGGNSQVSVGDSSIFVHGAASLAVGDFIFG</sequence>
<dbReference type="Pfam" id="PF00353">
    <property type="entry name" value="HemolysinCabind"/>
    <property type="match status" value="9"/>
</dbReference>
<accession>A0A437MJ32</accession>
<evidence type="ECO:0000259" key="4">
    <source>
        <dbReference type="Pfam" id="PF19077"/>
    </source>
</evidence>
<dbReference type="GO" id="GO:0005576">
    <property type="term" value="C:extracellular region"/>
    <property type="evidence" value="ECO:0007669"/>
    <property type="project" value="UniProtKB-SubCell"/>
</dbReference>
<dbReference type="Pfam" id="PF19077">
    <property type="entry name" value="Big_13"/>
    <property type="match status" value="1"/>
</dbReference>
<dbReference type="PRINTS" id="PR00313">
    <property type="entry name" value="CABNDNGRPT"/>
</dbReference>
<evidence type="ECO:0000256" key="2">
    <source>
        <dbReference type="ARBA" id="ARBA00022525"/>
    </source>
</evidence>
<dbReference type="Pfam" id="PF19078">
    <property type="entry name" value="Big_12"/>
    <property type="match status" value="1"/>
</dbReference>
<dbReference type="OrthoDB" id="7239458at2"/>
<comment type="subcellular location">
    <subcellularLocation>
        <location evidence="1">Secreted</location>
    </subcellularLocation>
</comment>
<evidence type="ECO:0008006" key="8">
    <source>
        <dbReference type="Google" id="ProtNLM"/>
    </source>
</evidence>
<keyword evidence="2" id="KW-0964">Secreted</keyword>
<keyword evidence="7" id="KW-1185">Reference proteome</keyword>
<dbReference type="Gene3D" id="2.150.10.10">
    <property type="entry name" value="Serralysin-like metalloprotease, C-terminal"/>
    <property type="match status" value="5"/>
</dbReference>
<proteinExistence type="predicted"/>
<dbReference type="InterPro" id="IPR013783">
    <property type="entry name" value="Ig-like_fold"/>
</dbReference>
<dbReference type="Gene3D" id="2.60.40.10">
    <property type="entry name" value="Immunoglobulins"/>
    <property type="match status" value="1"/>
</dbReference>
<evidence type="ECO:0000256" key="3">
    <source>
        <dbReference type="SAM" id="MobiDB-lite"/>
    </source>
</evidence>
<reference evidence="6 7" key="1">
    <citation type="submission" date="2019-01" db="EMBL/GenBank/DDBJ databases">
        <authorList>
            <person name="Chen W.-M."/>
        </authorList>
    </citation>
    <scope>NUCLEOTIDE SEQUENCE [LARGE SCALE GENOMIC DNA]</scope>
    <source>
        <strain evidence="6 7">CCP-6</strain>
    </source>
</reference>
<organism evidence="6 7">
    <name type="scientific">Rhodovarius crocodyli</name>
    <dbReference type="NCBI Taxonomy" id="1979269"/>
    <lineage>
        <taxon>Bacteria</taxon>
        <taxon>Pseudomonadati</taxon>
        <taxon>Pseudomonadota</taxon>
        <taxon>Alphaproteobacteria</taxon>
        <taxon>Acetobacterales</taxon>
        <taxon>Roseomonadaceae</taxon>
        <taxon>Rhodovarius</taxon>
    </lineage>
</organism>
<dbReference type="InterPro" id="IPR001343">
    <property type="entry name" value="Hemolysn_Ca-bd"/>
</dbReference>
<dbReference type="Gene3D" id="2.160.20.160">
    <property type="match status" value="1"/>
</dbReference>
<dbReference type="InterPro" id="IPR050557">
    <property type="entry name" value="RTX_toxin/Mannuronan_C5-epim"/>
</dbReference>
<dbReference type="Proteomes" id="UP000282957">
    <property type="component" value="Unassembled WGS sequence"/>
</dbReference>
<gene>
    <name evidence="6" type="ORF">EOD42_07630</name>
</gene>
<dbReference type="InterPro" id="IPR018511">
    <property type="entry name" value="Hemolysin-typ_Ca-bd_CS"/>
</dbReference>
<name>A0A437MJ32_9PROT</name>
<comment type="caution">
    <text evidence="6">The sequence shown here is derived from an EMBL/GenBank/DDBJ whole genome shotgun (WGS) entry which is preliminary data.</text>
</comment>
<dbReference type="PANTHER" id="PTHR38340:SF1">
    <property type="entry name" value="S-LAYER PROTEIN"/>
    <property type="match status" value="1"/>
</dbReference>
<dbReference type="InterPro" id="IPR044048">
    <property type="entry name" value="Big_12"/>
</dbReference>
<feature type="domain" description="Bacterial Ig-like" evidence="4">
    <location>
        <begin position="483"/>
        <end position="573"/>
    </location>
</feature>
<dbReference type="SUPFAM" id="SSF51120">
    <property type="entry name" value="beta-Roll"/>
    <property type="match status" value="5"/>
</dbReference>
<dbReference type="InterPro" id="IPR011049">
    <property type="entry name" value="Serralysin-like_metalloprot_C"/>
</dbReference>
<dbReference type="EMBL" id="SACL01000002">
    <property type="protein sequence ID" value="RVT97677.1"/>
    <property type="molecule type" value="Genomic_DNA"/>
</dbReference>
<dbReference type="InterPro" id="IPR044016">
    <property type="entry name" value="Big_13"/>
</dbReference>